<protein>
    <recommendedName>
        <fullName evidence="4">Outer membrane protein beta-barrel domain-containing protein</fullName>
    </recommendedName>
</protein>
<evidence type="ECO:0000313" key="2">
    <source>
        <dbReference type="EMBL" id="SEM34585.1"/>
    </source>
</evidence>
<dbReference type="AlphaFoldDB" id="A0A1H7XLM4"/>
<sequence length="252" mass="28493">MDNYTPQRARMKRCLLLLAVLSTACCYGQQYSREITCGTDTVTGYSFYEPYPAFACTKVSGFGIRAEIGVSGYAYNNKTKQWLGNHFGGSLALAVAYKNFTIGFRFKPWTIRPKTDLAFGSDTLTPSAELNPIKLDYYVGYSIDLKHNISVEPYIGWTSSVFEVINEKDLHRSYDIQTANGLIAGVTLNKYFRISEFQFFSVFISTGYATTGFSKTNSRLGNGYYEGTFGIAYKGFYRMHFLRRADGSKKYH</sequence>
<dbReference type="Proteomes" id="UP000198984">
    <property type="component" value="Unassembled WGS sequence"/>
</dbReference>
<accession>A0A1H7XLM4</accession>
<evidence type="ECO:0008006" key="4">
    <source>
        <dbReference type="Google" id="ProtNLM"/>
    </source>
</evidence>
<keyword evidence="3" id="KW-1185">Reference proteome</keyword>
<proteinExistence type="predicted"/>
<organism evidence="2 3">
    <name type="scientific">Chitinophaga rupis</name>
    <dbReference type="NCBI Taxonomy" id="573321"/>
    <lineage>
        <taxon>Bacteria</taxon>
        <taxon>Pseudomonadati</taxon>
        <taxon>Bacteroidota</taxon>
        <taxon>Chitinophagia</taxon>
        <taxon>Chitinophagales</taxon>
        <taxon>Chitinophagaceae</taxon>
        <taxon>Chitinophaga</taxon>
    </lineage>
</organism>
<keyword evidence="1" id="KW-0732">Signal</keyword>
<evidence type="ECO:0000313" key="3">
    <source>
        <dbReference type="Proteomes" id="UP000198984"/>
    </source>
</evidence>
<gene>
    <name evidence="2" type="ORF">SAMN04488505_104117</name>
</gene>
<evidence type="ECO:0000256" key="1">
    <source>
        <dbReference type="SAM" id="SignalP"/>
    </source>
</evidence>
<dbReference type="EMBL" id="FOBB01000004">
    <property type="protein sequence ID" value="SEM34585.1"/>
    <property type="molecule type" value="Genomic_DNA"/>
</dbReference>
<feature type="chain" id="PRO_5011480067" description="Outer membrane protein beta-barrel domain-containing protein" evidence="1">
    <location>
        <begin position="25"/>
        <end position="252"/>
    </location>
</feature>
<feature type="signal peptide" evidence="1">
    <location>
        <begin position="1"/>
        <end position="24"/>
    </location>
</feature>
<reference evidence="2 3" key="1">
    <citation type="submission" date="2016-10" db="EMBL/GenBank/DDBJ databases">
        <authorList>
            <person name="de Groot N.N."/>
        </authorList>
    </citation>
    <scope>NUCLEOTIDE SEQUENCE [LARGE SCALE GENOMIC DNA]</scope>
    <source>
        <strain evidence="2 3">DSM 21039</strain>
    </source>
</reference>
<name>A0A1H7XLM4_9BACT</name>